<evidence type="ECO:0000256" key="2">
    <source>
        <dbReference type="SAM" id="SignalP"/>
    </source>
</evidence>
<sequence>MTLSRRTLIAGSLALPALGPLAARGETFAGTYQPKAQAIAPGVWMVRGVDAPIAFANGGAIANRAIIATDAGPVLFDPGVSLADGEAMAALALRLTGKPVARVYVSHLHPDHALGAVAFAPQIVHALPGTREDLLRDVEGFSDAMYRILADWMKGTQIAIPQGDVRAGEVTFGGRALRLLALCGHSHADLALLDTSTATLLAGDLVFHDRAPSTPHANLAAWPRALDTLAATPHRVLLPGHGPLDDKGRAIAQTRDWLRWLESALNQAADSGLTMSEAGMIAIPERFASLACARYELQRSVSHFYPALEMNVLPALKPE</sequence>
<dbReference type="RefSeq" id="WP_244018801.1">
    <property type="nucleotide sequence ID" value="NZ_JALHLF010000022.1"/>
</dbReference>
<reference evidence="4" key="1">
    <citation type="submission" date="2022-03" db="EMBL/GenBank/DDBJ databases">
        <title>Identification of a novel bacterium isolated from mangrove sediments.</title>
        <authorList>
            <person name="Pan X."/>
        </authorList>
    </citation>
    <scope>NUCLEOTIDE SEQUENCE</scope>
    <source>
        <strain evidence="4">B1949</strain>
    </source>
</reference>
<dbReference type="NCBIfam" id="TIGR04558">
    <property type="entry name" value="SoxH_rel_PQQ_1"/>
    <property type="match status" value="1"/>
</dbReference>
<proteinExistence type="inferred from homology"/>
<gene>
    <name evidence="4" type="ORF">MTR62_08105</name>
</gene>
<dbReference type="Gene3D" id="3.60.15.10">
    <property type="entry name" value="Ribonuclease Z/Hydroxyacylglutathione hydrolase-like"/>
    <property type="match status" value="1"/>
</dbReference>
<dbReference type="PROSITE" id="PS51318">
    <property type="entry name" value="TAT"/>
    <property type="match status" value="1"/>
</dbReference>
<dbReference type="Pfam" id="PF00753">
    <property type="entry name" value="Lactamase_B"/>
    <property type="match status" value="1"/>
</dbReference>
<organism evidence="4 5">
    <name type="scientific">Novosphingobium organovorum</name>
    <dbReference type="NCBI Taxonomy" id="2930092"/>
    <lineage>
        <taxon>Bacteria</taxon>
        <taxon>Pseudomonadati</taxon>
        <taxon>Pseudomonadota</taxon>
        <taxon>Alphaproteobacteria</taxon>
        <taxon>Sphingomonadales</taxon>
        <taxon>Sphingomonadaceae</taxon>
        <taxon>Novosphingobium</taxon>
    </lineage>
</organism>
<keyword evidence="2" id="KW-0732">Signal</keyword>
<dbReference type="InterPro" id="IPR030811">
    <property type="entry name" value="SoxH-rel_PQQ_1"/>
</dbReference>
<dbReference type="CDD" id="cd16282">
    <property type="entry name" value="metallo-hydrolase-like_MBL-fold"/>
    <property type="match status" value="1"/>
</dbReference>
<keyword evidence="5" id="KW-1185">Reference proteome</keyword>
<evidence type="ECO:0000313" key="5">
    <source>
        <dbReference type="Proteomes" id="UP001162881"/>
    </source>
</evidence>
<dbReference type="EMBL" id="JALHLF010000022">
    <property type="protein sequence ID" value="MCJ2182653.1"/>
    <property type="molecule type" value="Genomic_DNA"/>
</dbReference>
<dbReference type="SUPFAM" id="SSF56281">
    <property type="entry name" value="Metallo-hydrolase/oxidoreductase"/>
    <property type="match status" value="1"/>
</dbReference>
<comment type="caution">
    <text evidence="4">The sequence shown here is derived from an EMBL/GenBank/DDBJ whole genome shotgun (WGS) entry which is preliminary data.</text>
</comment>
<protein>
    <submittedName>
        <fullName evidence="4">Quinoprotein relay system zinc metallohydrolase 1</fullName>
    </submittedName>
</protein>
<name>A0ABT0BC86_9SPHN</name>
<dbReference type="SMART" id="SM00849">
    <property type="entry name" value="Lactamase_B"/>
    <property type="match status" value="1"/>
</dbReference>
<comment type="similarity">
    <text evidence="1">Belongs to the metallo-beta-lactamase superfamily. Class-B beta-lactamase family.</text>
</comment>
<dbReference type="Proteomes" id="UP001162881">
    <property type="component" value="Unassembled WGS sequence"/>
</dbReference>
<dbReference type="InterPro" id="IPR001279">
    <property type="entry name" value="Metallo-B-lactamas"/>
</dbReference>
<accession>A0ABT0BC86</accession>
<dbReference type="InterPro" id="IPR050855">
    <property type="entry name" value="NDM-1-like"/>
</dbReference>
<feature type="signal peptide" evidence="2">
    <location>
        <begin position="1"/>
        <end position="22"/>
    </location>
</feature>
<feature type="chain" id="PRO_5046348892" evidence="2">
    <location>
        <begin position="23"/>
        <end position="319"/>
    </location>
</feature>
<evidence type="ECO:0000313" key="4">
    <source>
        <dbReference type="EMBL" id="MCJ2182653.1"/>
    </source>
</evidence>
<dbReference type="PANTHER" id="PTHR42951:SF4">
    <property type="entry name" value="ACYL-COENZYME A THIOESTERASE MBLAC2"/>
    <property type="match status" value="1"/>
</dbReference>
<feature type="domain" description="Metallo-beta-lactamase" evidence="3">
    <location>
        <begin position="61"/>
        <end position="241"/>
    </location>
</feature>
<evidence type="ECO:0000256" key="1">
    <source>
        <dbReference type="ARBA" id="ARBA00005250"/>
    </source>
</evidence>
<dbReference type="InterPro" id="IPR036866">
    <property type="entry name" value="RibonucZ/Hydroxyglut_hydro"/>
</dbReference>
<dbReference type="InterPro" id="IPR006311">
    <property type="entry name" value="TAT_signal"/>
</dbReference>
<evidence type="ECO:0000259" key="3">
    <source>
        <dbReference type="SMART" id="SM00849"/>
    </source>
</evidence>
<dbReference type="PANTHER" id="PTHR42951">
    <property type="entry name" value="METALLO-BETA-LACTAMASE DOMAIN-CONTAINING"/>
    <property type="match status" value="1"/>
</dbReference>